<reference evidence="1" key="1">
    <citation type="submission" date="2021-03" db="EMBL/GenBank/DDBJ databases">
        <authorList>
            <person name="Bekaert M."/>
        </authorList>
    </citation>
    <scope>NUCLEOTIDE SEQUENCE</scope>
</reference>
<organism evidence="1 2">
    <name type="scientific">Mytilus edulis</name>
    <name type="common">Blue mussel</name>
    <dbReference type="NCBI Taxonomy" id="6550"/>
    <lineage>
        <taxon>Eukaryota</taxon>
        <taxon>Metazoa</taxon>
        <taxon>Spiralia</taxon>
        <taxon>Lophotrochozoa</taxon>
        <taxon>Mollusca</taxon>
        <taxon>Bivalvia</taxon>
        <taxon>Autobranchia</taxon>
        <taxon>Pteriomorphia</taxon>
        <taxon>Mytilida</taxon>
        <taxon>Mytiloidea</taxon>
        <taxon>Mytilidae</taxon>
        <taxon>Mytilinae</taxon>
        <taxon>Mytilus</taxon>
    </lineage>
</organism>
<comment type="caution">
    <text evidence="1">The sequence shown here is derived from an EMBL/GenBank/DDBJ whole genome shotgun (WGS) entry which is preliminary data.</text>
</comment>
<evidence type="ECO:0000313" key="1">
    <source>
        <dbReference type="EMBL" id="CAG2193263.1"/>
    </source>
</evidence>
<proteinExistence type="predicted"/>
<sequence length="321" mass="37869">MVFILNESKEIVYVKVIGNKELTVGKRIGIKHGDCSASEGVPTENENEWQWAKDNGFTQILPKEKLKLRPAVDKKPLHVTMITKTQTICNAFPIREKEQVIVKAEDELLCIEIVKEKEKVLGRYTIEVESKREFGNSSKTRDDHLYRERQIQPERGQNTKLRPNYWDAKRMYQFTIETCNPQERQKKWKLHDCRKKKSDKVRPVTNNEEYNGCRKKIFYRVMPVTGHNETISRIGVIAISEQNSKDFMRSLISELEQNPGINVRYCEIHQDDYNEEFNYHVYRIQLNIRNFDVESTNITLANRSCRILYNGLTKIFKTDFQ</sequence>
<evidence type="ECO:0000313" key="2">
    <source>
        <dbReference type="Proteomes" id="UP000683360"/>
    </source>
</evidence>
<gene>
    <name evidence="1" type="ORF">MEDL_8195</name>
</gene>
<accession>A0A8S3QCE8</accession>
<name>A0A8S3QCE8_MYTED</name>
<dbReference type="Proteomes" id="UP000683360">
    <property type="component" value="Unassembled WGS sequence"/>
</dbReference>
<dbReference type="OrthoDB" id="6072052at2759"/>
<dbReference type="AlphaFoldDB" id="A0A8S3QCE8"/>
<keyword evidence="2" id="KW-1185">Reference proteome</keyword>
<protein>
    <submittedName>
        <fullName evidence="1">Uncharacterized protein</fullName>
    </submittedName>
</protein>
<dbReference type="EMBL" id="CAJPWZ010000459">
    <property type="protein sequence ID" value="CAG2193263.1"/>
    <property type="molecule type" value="Genomic_DNA"/>
</dbReference>